<dbReference type="AlphaFoldDB" id="A0A2K9PVK9"/>
<feature type="compositionally biased region" description="Basic and acidic residues" evidence="1">
    <location>
        <begin position="18"/>
        <end position="34"/>
    </location>
</feature>
<dbReference type="Pfam" id="PF13174">
    <property type="entry name" value="TPR_6"/>
    <property type="match status" value="1"/>
</dbReference>
<dbReference type="OrthoDB" id="1250331at2"/>
<evidence type="ECO:0000256" key="1">
    <source>
        <dbReference type="SAM" id="MobiDB-lite"/>
    </source>
</evidence>
<gene>
    <name evidence="2" type="ORF">C1H87_21260</name>
</gene>
<accession>A0A2K9PVK9</accession>
<dbReference type="SUPFAM" id="SSF48452">
    <property type="entry name" value="TPR-like"/>
    <property type="match status" value="1"/>
</dbReference>
<dbReference type="RefSeq" id="WP_102757748.1">
    <property type="nucleotide sequence ID" value="NZ_CP025791.1"/>
</dbReference>
<evidence type="ECO:0008006" key="4">
    <source>
        <dbReference type="Google" id="ProtNLM"/>
    </source>
</evidence>
<reference evidence="2 3" key="1">
    <citation type="submission" date="2018-01" db="EMBL/GenBank/DDBJ databases">
        <title>Complete genome sequence of Flavivirga eckloniae ECD14 isolated from seaweed Ecklonia cava.</title>
        <authorList>
            <person name="Lee J.H."/>
            <person name="Baik K.S."/>
            <person name="Seong C.N."/>
        </authorList>
    </citation>
    <scope>NUCLEOTIDE SEQUENCE [LARGE SCALE GENOMIC DNA]</scope>
    <source>
        <strain evidence="2 3">ECD14</strain>
    </source>
</reference>
<evidence type="ECO:0000313" key="2">
    <source>
        <dbReference type="EMBL" id="AUP81105.1"/>
    </source>
</evidence>
<keyword evidence="3" id="KW-1185">Reference proteome</keyword>
<dbReference type="Gene3D" id="1.25.40.10">
    <property type="entry name" value="Tetratricopeptide repeat domain"/>
    <property type="match status" value="1"/>
</dbReference>
<organism evidence="2 3">
    <name type="scientific">Flavivirga eckloniae</name>
    <dbReference type="NCBI Taxonomy" id="1803846"/>
    <lineage>
        <taxon>Bacteria</taxon>
        <taxon>Pseudomonadati</taxon>
        <taxon>Bacteroidota</taxon>
        <taxon>Flavobacteriia</taxon>
        <taxon>Flavobacteriales</taxon>
        <taxon>Flavobacteriaceae</taxon>
        <taxon>Flavivirga</taxon>
    </lineage>
</organism>
<dbReference type="InterPro" id="IPR011990">
    <property type="entry name" value="TPR-like_helical_dom_sf"/>
</dbReference>
<protein>
    <recommendedName>
        <fullName evidence="4">Tetratricopeptide repeat protein</fullName>
    </recommendedName>
</protein>
<dbReference type="InterPro" id="IPR019734">
    <property type="entry name" value="TPR_rpt"/>
</dbReference>
<sequence>MGLFDSLFGKKKMTLEQANEKNQKHISENPKPKDDEDSLLRQASSALTSGKFNDSIELYKKLAVSYPEKKGLYLSQIGVAYYFLKDYVKAIGFYSEAKDNGADSRMMDDNIWEACEAIYNSNNDKAAIEKYLEYYPNGSYVKKAKKILFK</sequence>
<dbReference type="EMBL" id="CP025791">
    <property type="protein sequence ID" value="AUP81105.1"/>
    <property type="molecule type" value="Genomic_DNA"/>
</dbReference>
<feature type="region of interest" description="Disordered" evidence="1">
    <location>
        <begin position="18"/>
        <end position="39"/>
    </location>
</feature>
<name>A0A2K9PVK9_9FLAO</name>
<proteinExistence type="predicted"/>
<evidence type="ECO:0000313" key="3">
    <source>
        <dbReference type="Proteomes" id="UP000235826"/>
    </source>
</evidence>
<dbReference type="KEGG" id="fek:C1H87_21260"/>
<dbReference type="Proteomes" id="UP000235826">
    <property type="component" value="Chromosome"/>
</dbReference>